<evidence type="ECO:0000256" key="6">
    <source>
        <dbReference type="HAMAP-Rule" id="MF_00050"/>
    </source>
</evidence>
<dbReference type="AlphaFoldDB" id="A0A1I4S717"/>
<dbReference type="RefSeq" id="WP_074906024.1">
    <property type="nucleotide sequence ID" value="NZ_FOUB01000038.1"/>
</dbReference>
<keyword evidence="3 6" id="KW-0963">Cytoplasm</keyword>
<accession>A0A1I4S717</accession>
<dbReference type="PROSITE" id="PS01126">
    <property type="entry name" value="EF_TS_1"/>
    <property type="match status" value="1"/>
</dbReference>
<evidence type="ECO:0000313" key="10">
    <source>
        <dbReference type="EMBL" id="SFM60292.1"/>
    </source>
</evidence>
<dbReference type="OrthoDB" id="9808348at2"/>
<gene>
    <name evidence="6" type="primary">tsf</name>
    <name evidence="10" type="ORF">SAMN05421863_103821</name>
</gene>
<dbReference type="Proteomes" id="UP000183287">
    <property type="component" value="Unassembled WGS sequence"/>
</dbReference>
<dbReference type="EMBL" id="FOUB01000038">
    <property type="protein sequence ID" value="SFM60292.1"/>
    <property type="molecule type" value="Genomic_DNA"/>
</dbReference>
<dbReference type="GO" id="GO:0003746">
    <property type="term" value="F:translation elongation factor activity"/>
    <property type="evidence" value="ECO:0007669"/>
    <property type="project" value="UniProtKB-UniRule"/>
</dbReference>
<dbReference type="PANTHER" id="PTHR11741:SF0">
    <property type="entry name" value="ELONGATION FACTOR TS, MITOCHONDRIAL"/>
    <property type="match status" value="1"/>
</dbReference>
<organism evidence="10 11">
    <name type="scientific">Nitrosomonas communis</name>
    <dbReference type="NCBI Taxonomy" id="44574"/>
    <lineage>
        <taxon>Bacteria</taxon>
        <taxon>Pseudomonadati</taxon>
        <taxon>Pseudomonadota</taxon>
        <taxon>Betaproteobacteria</taxon>
        <taxon>Nitrosomonadales</taxon>
        <taxon>Nitrosomonadaceae</taxon>
        <taxon>Nitrosomonas</taxon>
    </lineage>
</organism>
<dbReference type="Gene3D" id="3.30.479.20">
    <property type="entry name" value="Elongation factor Ts, dimerisation domain"/>
    <property type="match status" value="2"/>
</dbReference>
<protein>
    <recommendedName>
        <fullName evidence="2 6">Elongation factor Ts</fullName>
        <shortName evidence="6">EF-Ts</shortName>
    </recommendedName>
</protein>
<dbReference type="HAMAP" id="MF_00050">
    <property type="entry name" value="EF_Ts"/>
    <property type="match status" value="1"/>
</dbReference>
<comment type="function">
    <text evidence="6 7">Associates with the EF-Tu.GDP complex and induces the exchange of GDP to GTP. It remains bound to the aminoacyl-tRNA.EF-Tu.GTP complex up to the GTP hydrolysis stage on the ribosome.</text>
</comment>
<dbReference type="FunFam" id="1.10.8.10:FF:000001">
    <property type="entry name" value="Elongation factor Ts"/>
    <property type="match status" value="1"/>
</dbReference>
<dbReference type="Gene3D" id="1.10.286.20">
    <property type="match status" value="1"/>
</dbReference>
<dbReference type="GO" id="GO:0005737">
    <property type="term" value="C:cytoplasm"/>
    <property type="evidence" value="ECO:0007669"/>
    <property type="project" value="UniProtKB-SubCell"/>
</dbReference>
<dbReference type="PROSITE" id="PS01127">
    <property type="entry name" value="EF_TS_2"/>
    <property type="match status" value="1"/>
</dbReference>
<dbReference type="Gene3D" id="1.10.8.10">
    <property type="entry name" value="DNA helicase RuvA subunit, C-terminal domain"/>
    <property type="match status" value="1"/>
</dbReference>
<evidence type="ECO:0000256" key="4">
    <source>
        <dbReference type="ARBA" id="ARBA00022768"/>
    </source>
</evidence>
<evidence type="ECO:0000256" key="2">
    <source>
        <dbReference type="ARBA" id="ARBA00016956"/>
    </source>
</evidence>
<evidence type="ECO:0000259" key="9">
    <source>
        <dbReference type="Pfam" id="PF00889"/>
    </source>
</evidence>
<dbReference type="PANTHER" id="PTHR11741">
    <property type="entry name" value="ELONGATION FACTOR TS"/>
    <property type="match status" value="1"/>
</dbReference>
<feature type="region of interest" description="Involved in Mg(2+) ion dislocation from EF-Tu" evidence="6">
    <location>
        <begin position="82"/>
        <end position="85"/>
    </location>
</feature>
<dbReference type="NCBIfam" id="TIGR00116">
    <property type="entry name" value="tsf"/>
    <property type="match status" value="1"/>
</dbReference>
<comment type="similarity">
    <text evidence="1 6 7">Belongs to the EF-Ts family.</text>
</comment>
<dbReference type="InterPro" id="IPR009060">
    <property type="entry name" value="UBA-like_sf"/>
</dbReference>
<comment type="subcellular location">
    <subcellularLocation>
        <location evidence="6 8">Cytoplasm</location>
    </subcellularLocation>
</comment>
<dbReference type="InterPro" id="IPR014039">
    <property type="entry name" value="Transl_elong_EFTs/EF1B_dimer"/>
</dbReference>
<keyword evidence="11" id="KW-1185">Reference proteome</keyword>
<evidence type="ECO:0000313" key="11">
    <source>
        <dbReference type="Proteomes" id="UP000183287"/>
    </source>
</evidence>
<dbReference type="InterPro" id="IPR018101">
    <property type="entry name" value="Transl_elong_Ts_CS"/>
</dbReference>
<reference evidence="11" key="1">
    <citation type="submission" date="2016-10" db="EMBL/GenBank/DDBJ databases">
        <authorList>
            <person name="Varghese N."/>
            <person name="Submissions S."/>
        </authorList>
    </citation>
    <scope>NUCLEOTIDE SEQUENCE [LARGE SCALE GENOMIC DNA]</scope>
    <source>
        <strain evidence="11">Nm44</strain>
    </source>
</reference>
<evidence type="ECO:0000256" key="8">
    <source>
        <dbReference type="RuleBase" id="RU000643"/>
    </source>
</evidence>
<keyword evidence="5 6" id="KW-0648">Protein biosynthesis</keyword>
<dbReference type="SUPFAM" id="SSF46934">
    <property type="entry name" value="UBA-like"/>
    <property type="match status" value="1"/>
</dbReference>
<dbReference type="InterPro" id="IPR001816">
    <property type="entry name" value="Transl_elong_EFTs/EF1B"/>
</dbReference>
<sequence length="298" mass="31802">MAEITASMVKELRERTGLGMMECKKALAETSGDMKAAEDLLRIKSGAKASKASGRIAAEGVIGAFISADRKNGALVEINCETDFVAKNDDFVNFAKSLAQLIAAKNVAETGALSTMTLPHGETVEASRQALVMKLGENISIRRCVCYTAKGNLAMYLHGSKIGVMIDYSGGDEALGKDLAMHIAASKPLCVSGEQIPPDLLEHERQIFTAQAAESGKPANIIEKMVEGRIAKYLAEVTLLGQPFVKDPEQTVEKLLASKSVTVNGFTLFVVGEGIEKKSDDFAAEVMAQVSQSKENKA</sequence>
<evidence type="ECO:0000256" key="1">
    <source>
        <dbReference type="ARBA" id="ARBA00005532"/>
    </source>
</evidence>
<name>A0A1I4S717_9PROT</name>
<dbReference type="FunFam" id="1.10.286.20:FF:000001">
    <property type="entry name" value="Elongation factor Ts"/>
    <property type="match status" value="1"/>
</dbReference>
<dbReference type="STRING" id="44574.AAW31_08780"/>
<dbReference type="SUPFAM" id="SSF54713">
    <property type="entry name" value="Elongation factor Ts (EF-Ts), dimerisation domain"/>
    <property type="match status" value="2"/>
</dbReference>
<feature type="domain" description="Translation elongation factor EFTs/EF1B dimerisation" evidence="9">
    <location>
        <begin position="73"/>
        <end position="273"/>
    </location>
</feature>
<dbReference type="InterPro" id="IPR036402">
    <property type="entry name" value="EF-Ts_dimer_sf"/>
</dbReference>
<evidence type="ECO:0000256" key="3">
    <source>
        <dbReference type="ARBA" id="ARBA00022490"/>
    </source>
</evidence>
<evidence type="ECO:0000256" key="5">
    <source>
        <dbReference type="ARBA" id="ARBA00022917"/>
    </source>
</evidence>
<dbReference type="CDD" id="cd14275">
    <property type="entry name" value="UBA_EF-Ts"/>
    <property type="match status" value="1"/>
</dbReference>
<evidence type="ECO:0000256" key="7">
    <source>
        <dbReference type="RuleBase" id="RU000642"/>
    </source>
</evidence>
<keyword evidence="4 6" id="KW-0251">Elongation factor</keyword>
<proteinExistence type="inferred from homology"/>
<dbReference type="Pfam" id="PF00889">
    <property type="entry name" value="EF_TS"/>
    <property type="match status" value="1"/>
</dbReference>